<reference evidence="1 2" key="1">
    <citation type="submission" date="2015-06" db="EMBL/GenBank/DDBJ databases">
        <title>Survival trade-offs in plant roots during colonization by closely related pathogenic and mutualistic fungi.</title>
        <authorList>
            <person name="Hacquard S."/>
            <person name="Kracher B."/>
            <person name="Hiruma K."/>
            <person name="Weinman A."/>
            <person name="Muench P."/>
            <person name="Garrido Oter R."/>
            <person name="Ver Loren van Themaat E."/>
            <person name="Dallerey J.-F."/>
            <person name="Damm U."/>
            <person name="Henrissat B."/>
            <person name="Lespinet O."/>
            <person name="Thon M."/>
            <person name="Kemen E."/>
            <person name="McHardy A.C."/>
            <person name="Schulze-Lefert P."/>
            <person name="O'Connell R.J."/>
        </authorList>
    </citation>
    <scope>NUCLEOTIDE SEQUENCE [LARGE SCALE GENOMIC DNA]</scope>
    <source>
        <strain evidence="1 2">MAFF 238704</strain>
    </source>
</reference>
<sequence>MTASTSNPCLLRDDFIDSRNTQDRQLDAELASIRAYIQACVDATEKNLIRRINDSDAKNKQKMAYIRNQKLRNPKLPIAPVVSLRDGGLVQHEPTRFPEHANQFYALRRPDTTAKVHDETYTDEGEEDAATADKPSKLSLWDAVQTCPELAVDELESVLGLNKQNFIVPETARN</sequence>
<comment type="caution">
    <text evidence="1">The sequence shown here is derived from an EMBL/GenBank/DDBJ whole genome shotgun (WGS) entry which is preliminary data.</text>
</comment>
<evidence type="ECO:0000313" key="1">
    <source>
        <dbReference type="EMBL" id="KZL85751.1"/>
    </source>
</evidence>
<evidence type="ECO:0000313" key="2">
    <source>
        <dbReference type="Proteomes" id="UP000076584"/>
    </source>
</evidence>
<dbReference type="Proteomes" id="UP000076584">
    <property type="component" value="Unassembled WGS sequence"/>
</dbReference>
<gene>
    <name evidence="1" type="ORF">CI238_10896</name>
</gene>
<proteinExistence type="predicted"/>
<dbReference type="AlphaFoldDB" id="A0A162NB88"/>
<accession>A0A162NB88</accession>
<protein>
    <submittedName>
        <fullName evidence="1">Wac domain-containing protein</fullName>
    </submittedName>
</protein>
<keyword evidence="2" id="KW-1185">Reference proteome</keyword>
<name>A0A162NB88_COLIC</name>
<organism evidence="1 2">
    <name type="scientific">Colletotrichum incanum</name>
    <name type="common">Soybean anthracnose fungus</name>
    <dbReference type="NCBI Taxonomy" id="1573173"/>
    <lineage>
        <taxon>Eukaryota</taxon>
        <taxon>Fungi</taxon>
        <taxon>Dikarya</taxon>
        <taxon>Ascomycota</taxon>
        <taxon>Pezizomycotina</taxon>
        <taxon>Sordariomycetes</taxon>
        <taxon>Hypocreomycetidae</taxon>
        <taxon>Glomerellales</taxon>
        <taxon>Glomerellaceae</taxon>
        <taxon>Colletotrichum</taxon>
        <taxon>Colletotrichum spaethianum species complex</taxon>
    </lineage>
</organism>
<dbReference type="EMBL" id="LFIW01000572">
    <property type="protein sequence ID" value="KZL85751.1"/>
    <property type="molecule type" value="Genomic_DNA"/>
</dbReference>